<dbReference type="GO" id="GO:0005739">
    <property type="term" value="C:mitochondrion"/>
    <property type="evidence" value="ECO:0007669"/>
    <property type="project" value="TreeGrafter"/>
</dbReference>
<evidence type="ECO:0000256" key="6">
    <source>
        <dbReference type="ARBA" id="ARBA00048021"/>
    </source>
</evidence>
<gene>
    <name evidence="7" type="ORF">OESDEN_04008</name>
</gene>
<evidence type="ECO:0000256" key="1">
    <source>
        <dbReference type="ARBA" id="ARBA00001933"/>
    </source>
</evidence>
<dbReference type="FunFam" id="3.40.640.10:FF:000073">
    <property type="entry name" value="Probable 4-aminobutyrate aminotransferase"/>
    <property type="match status" value="1"/>
</dbReference>
<dbReference type="GO" id="GO:0034386">
    <property type="term" value="F:4-aminobutyrate:2-oxoglutarate transaminase activity"/>
    <property type="evidence" value="ECO:0007669"/>
    <property type="project" value="UniProtKB-EC"/>
</dbReference>
<dbReference type="Gene3D" id="3.90.1150.10">
    <property type="entry name" value="Aspartate Aminotransferase, domain 1"/>
    <property type="match status" value="2"/>
</dbReference>
<proteinExistence type="inferred from homology"/>
<organism evidence="7 8">
    <name type="scientific">Oesophagostomum dentatum</name>
    <name type="common">Nodular worm</name>
    <dbReference type="NCBI Taxonomy" id="61180"/>
    <lineage>
        <taxon>Eukaryota</taxon>
        <taxon>Metazoa</taxon>
        <taxon>Ecdysozoa</taxon>
        <taxon>Nematoda</taxon>
        <taxon>Chromadorea</taxon>
        <taxon>Rhabditida</taxon>
        <taxon>Rhabditina</taxon>
        <taxon>Rhabditomorpha</taxon>
        <taxon>Strongyloidea</taxon>
        <taxon>Strongylidae</taxon>
        <taxon>Oesophagostomum</taxon>
    </lineage>
</organism>
<comment type="similarity">
    <text evidence="2">Belongs to the class-III pyridoxal-phosphate-dependent aminotransferase family.</text>
</comment>
<accession>A0A0B1TFJ8</accession>
<dbReference type="InterPro" id="IPR015422">
    <property type="entry name" value="PyrdxlP-dep_Trfase_small"/>
</dbReference>
<dbReference type="InterPro" id="IPR005814">
    <property type="entry name" value="Aminotrans_3"/>
</dbReference>
<evidence type="ECO:0000313" key="7">
    <source>
        <dbReference type="EMBL" id="KHJ96034.1"/>
    </source>
</evidence>
<comment type="cofactor">
    <cofactor evidence="1">
        <name>pyridoxal 5'-phosphate</name>
        <dbReference type="ChEBI" id="CHEBI:597326"/>
    </cofactor>
</comment>
<dbReference type="SUPFAM" id="SSF53383">
    <property type="entry name" value="PLP-dependent transferases"/>
    <property type="match status" value="2"/>
</dbReference>
<dbReference type="Gene3D" id="3.40.640.10">
    <property type="entry name" value="Type I PLP-dependent aspartate aminotransferase-like (Major domain)"/>
    <property type="match status" value="2"/>
</dbReference>
<evidence type="ECO:0000256" key="2">
    <source>
        <dbReference type="ARBA" id="ARBA00008954"/>
    </source>
</evidence>
<dbReference type="AlphaFoldDB" id="A0A0B1TFJ8"/>
<dbReference type="InterPro" id="IPR015424">
    <property type="entry name" value="PyrdxlP-dep_Trfase"/>
</dbReference>
<keyword evidence="5" id="KW-0663">Pyridoxal phosphate</keyword>
<keyword evidence="4" id="KW-0808">Transferase</keyword>
<evidence type="ECO:0000256" key="4">
    <source>
        <dbReference type="ARBA" id="ARBA00022679"/>
    </source>
</evidence>
<keyword evidence="8" id="KW-1185">Reference proteome</keyword>
<dbReference type="InterPro" id="IPR015421">
    <property type="entry name" value="PyrdxlP-dep_Trfase_major"/>
</dbReference>
<evidence type="ECO:0000256" key="5">
    <source>
        <dbReference type="ARBA" id="ARBA00022898"/>
    </source>
</evidence>
<dbReference type="PANTHER" id="PTHR43206">
    <property type="entry name" value="AMINOTRANSFERASE"/>
    <property type="match status" value="1"/>
</dbReference>
<evidence type="ECO:0000256" key="3">
    <source>
        <dbReference type="ARBA" id="ARBA00022576"/>
    </source>
</evidence>
<protein>
    <submittedName>
        <fullName evidence="7">Putative 4-aminobutyrate transaminase</fullName>
    </submittedName>
</protein>
<dbReference type="CDD" id="cd00610">
    <property type="entry name" value="OAT_like"/>
    <property type="match status" value="1"/>
</dbReference>
<keyword evidence="3" id="KW-0032">Aminotransferase</keyword>
<evidence type="ECO:0000313" key="8">
    <source>
        <dbReference type="Proteomes" id="UP000053660"/>
    </source>
</evidence>
<sequence>MKTAVPGPKSLAIKKKMDPLHQTTSVRMFVDFEKSFGNYVVDADGNTMLDVYTQISSLPLGYNHPDLVKVASHPNFITSLVSRPALGSFPRNDFPDGIEASLTSIAPKGLKAVQTMLCGTSANENAIKTAFIWYMTNRRGGNPPDQKALESCMVQKEPGTPHLSVLGFQGAFHGRSLCMLSVTRSKAIHKVDIPAFDWPIAKYPRYKYPLKDNKAYNDAQDKECLQDVREKIAEWKKKNHDVAAVIVEPIQAEGGDNYGSPEFFKGLQQITKENGICFIVDEVQTGGGGTGDIWAHSHWNLPSPPDIVTFSKKLITGGYFYGEHMRVKEAYRIYNTWMGDPAKLFLLQKVIEVIKRDNLLEKTKDVGKFFQKELAQLQSNHSSKLSQARGLGTFAAIDLPTPELRDKLVTNAINLGLHCGGCGDHSVQTGGGGTGDIWAHSHWNLPSPPDIVTFSKKLITGGYFYGEHMRVKEAYRIYNTWMGDPAKLFLLQKVIEVIKRDNLLEKTKDVGKFFQKELAQLQSNHSSKLSQARGLGTFAAIDLPTPELRDKLVTNAINLGLHCGGCGDHSVRFRPALIYGKKHAEITFDLLEKAIKQL</sequence>
<dbReference type="OrthoDB" id="5419315at2759"/>
<comment type="catalytic activity">
    <reaction evidence="6">
        <text>4-aminobutanoate + 2-oxoglutarate = succinate semialdehyde + L-glutamate</text>
        <dbReference type="Rhea" id="RHEA:23352"/>
        <dbReference type="ChEBI" id="CHEBI:16810"/>
        <dbReference type="ChEBI" id="CHEBI:29985"/>
        <dbReference type="ChEBI" id="CHEBI:57706"/>
        <dbReference type="ChEBI" id="CHEBI:59888"/>
        <dbReference type="EC" id="2.6.1.19"/>
    </reaction>
</comment>
<dbReference type="GO" id="GO:0009450">
    <property type="term" value="P:gamma-aminobutyric acid catabolic process"/>
    <property type="evidence" value="ECO:0007669"/>
    <property type="project" value="TreeGrafter"/>
</dbReference>
<reference evidence="7 8" key="1">
    <citation type="submission" date="2014-03" db="EMBL/GenBank/DDBJ databases">
        <title>Draft genome of the hookworm Oesophagostomum dentatum.</title>
        <authorList>
            <person name="Mitreva M."/>
        </authorList>
    </citation>
    <scope>NUCLEOTIDE SEQUENCE [LARGE SCALE GENOMIC DNA]</scope>
    <source>
        <strain evidence="7 8">OD-Hann</strain>
    </source>
</reference>
<dbReference type="EMBL" id="KN549780">
    <property type="protein sequence ID" value="KHJ96034.1"/>
    <property type="molecule type" value="Genomic_DNA"/>
</dbReference>
<name>A0A0B1TFJ8_OESDE</name>
<dbReference type="Proteomes" id="UP000053660">
    <property type="component" value="Unassembled WGS sequence"/>
</dbReference>
<dbReference type="Pfam" id="PF00202">
    <property type="entry name" value="Aminotran_3"/>
    <property type="match status" value="1"/>
</dbReference>
<dbReference type="PANTHER" id="PTHR43206:SF1">
    <property type="entry name" value="4-AMINOBUTYRATE AMINOTRANSFERASE, MITOCHONDRIAL"/>
    <property type="match status" value="1"/>
</dbReference>
<dbReference type="GO" id="GO:0030170">
    <property type="term" value="F:pyridoxal phosphate binding"/>
    <property type="evidence" value="ECO:0007669"/>
    <property type="project" value="InterPro"/>
</dbReference>